<evidence type="ECO:0000313" key="2">
    <source>
        <dbReference type="Proteomes" id="UP000587396"/>
    </source>
</evidence>
<dbReference type="SUPFAM" id="SSF52540">
    <property type="entry name" value="P-loop containing nucleoside triphosphate hydrolases"/>
    <property type="match status" value="1"/>
</dbReference>
<comment type="caution">
    <text evidence="1">The sequence shown here is derived from an EMBL/GenBank/DDBJ whole genome shotgun (WGS) entry which is preliminary data.</text>
</comment>
<name>A0A842J7X8_9ACTN</name>
<gene>
    <name evidence="1" type="ORF">H7313_00310</name>
</gene>
<organism evidence="1 2">
    <name type="scientific">Gordonibacter massiliensis</name>
    <name type="common">ex Traore et al. 2017</name>
    <dbReference type="NCBI Taxonomy" id="1841863"/>
    <lineage>
        <taxon>Bacteria</taxon>
        <taxon>Bacillati</taxon>
        <taxon>Actinomycetota</taxon>
        <taxon>Coriobacteriia</taxon>
        <taxon>Eggerthellales</taxon>
        <taxon>Eggerthellaceae</taxon>
        <taxon>Gordonibacter</taxon>
    </lineage>
</organism>
<dbReference type="Proteomes" id="UP000587396">
    <property type="component" value="Unassembled WGS sequence"/>
</dbReference>
<dbReference type="EMBL" id="JACMSE010000001">
    <property type="protein sequence ID" value="MBC2887817.1"/>
    <property type="molecule type" value="Genomic_DNA"/>
</dbReference>
<keyword evidence="2" id="KW-1185">Reference proteome</keyword>
<dbReference type="InterPro" id="IPR027417">
    <property type="entry name" value="P-loop_NTPase"/>
</dbReference>
<dbReference type="AlphaFoldDB" id="A0A842J7X8"/>
<sequence length="184" mass="21677">MKLLLLFGDTAVGKMTVGQELARITDLRLFHNHASIETVLEVFGYYHVRAVDRIREAVFEEFARTDEYGLIFTFMWAFDEPSNEEYVEWICSFFRKAHAEIYYVELIASQNERLKRNRSANRLEHKPSKRNVARSEKMLLSDDLAHRFVSNEGELTYENYLRIDNEHLSAAETARAIKERFMLS</sequence>
<dbReference type="Gene3D" id="3.40.50.300">
    <property type="entry name" value="P-loop containing nucleotide triphosphate hydrolases"/>
    <property type="match status" value="1"/>
</dbReference>
<accession>A0A842J7X8</accession>
<protein>
    <submittedName>
        <fullName evidence="1">AAA family ATPase</fullName>
    </submittedName>
</protein>
<proteinExistence type="predicted"/>
<dbReference type="RefSeq" id="WP_185903890.1">
    <property type="nucleotide sequence ID" value="NZ_JACMSE010000001.1"/>
</dbReference>
<evidence type="ECO:0000313" key="1">
    <source>
        <dbReference type="EMBL" id="MBC2887817.1"/>
    </source>
</evidence>
<reference evidence="1 2" key="1">
    <citation type="submission" date="2020-08" db="EMBL/GenBank/DDBJ databases">
        <authorList>
            <person name="Liu C."/>
            <person name="Sun Q."/>
        </authorList>
    </citation>
    <scope>NUCLEOTIDE SEQUENCE [LARGE SCALE GENOMIC DNA]</scope>
    <source>
        <strain evidence="1 2">N22</strain>
    </source>
</reference>